<proteinExistence type="predicted"/>
<dbReference type="Proteomes" id="UP000198281">
    <property type="component" value="Unassembled WGS sequence"/>
</dbReference>
<keyword evidence="2" id="KW-1185">Reference proteome</keyword>
<dbReference type="AlphaFoldDB" id="A0A239KCG5"/>
<dbReference type="RefSeq" id="WP_089221313.1">
    <property type="nucleotide sequence ID" value="NZ_FZOS01000050.1"/>
</dbReference>
<reference evidence="2" key="1">
    <citation type="submission" date="2017-06" db="EMBL/GenBank/DDBJ databases">
        <authorList>
            <person name="Varghese N."/>
            <person name="Submissions S."/>
        </authorList>
    </citation>
    <scope>NUCLEOTIDE SEQUENCE [LARGE SCALE GENOMIC DNA]</scope>
    <source>
        <strain evidence="2">LNB2</strain>
    </source>
</reference>
<dbReference type="EMBL" id="FZOS01000050">
    <property type="protein sequence ID" value="SNT15785.1"/>
    <property type="molecule type" value="Genomic_DNA"/>
</dbReference>
<sequence length="63" mass="7236">MRLSKYPDKQITQAQALAQLKSLLTSARSIDQFTVDSLGRMFRVPPKQIEYELTIARQKRAAQ</sequence>
<accession>A0A239KCG5</accession>
<dbReference type="OrthoDB" id="9926291at2"/>
<organism evidence="1 2">
    <name type="scientific">Edaphosphingomonas laterariae</name>
    <dbReference type="NCBI Taxonomy" id="861865"/>
    <lineage>
        <taxon>Bacteria</taxon>
        <taxon>Pseudomonadati</taxon>
        <taxon>Pseudomonadota</taxon>
        <taxon>Alphaproteobacteria</taxon>
        <taxon>Sphingomonadales</taxon>
        <taxon>Rhizorhabdaceae</taxon>
        <taxon>Edaphosphingomonas</taxon>
    </lineage>
</organism>
<protein>
    <submittedName>
        <fullName evidence="1">Uncharacterized protein</fullName>
    </submittedName>
</protein>
<evidence type="ECO:0000313" key="2">
    <source>
        <dbReference type="Proteomes" id="UP000198281"/>
    </source>
</evidence>
<evidence type="ECO:0000313" key="1">
    <source>
        <dbReference type="EMBL" id="SNT15785.1"/>
    </source>
</evidence>
<gene>
    <name evidence="1" type="ORF">SAMN06295912_15010</name>
</gene>
<name>A0A239KCG5_9SPHN</name>